<organism evidence="2 3">
    <name type="scientific">Ancylobacter crimeensis</name>
    <dbReference type="NCBI Taxonomy" id="2579147"/>
    <lineage>
        <taxon>Bacteria</taxon>
        <taxon>Pseudomonadati</taxon>
        <taxon>Pseudomonadota</taxon>
        <taxon>Alphaproteobacteria</taxon>
        <taxon>Hyphomicrobiales</taxon>
        <taxon>Xanthobacteraceae</taxon>
        <taxon>Ancylobacter</taxon>
    </lineage>
</organism>
<dbReference type="RefSeq" id="WP_247025847.1">
    <property type="nucleotide sequence ID" value="NZ_JALKCH010000001.1"/>
</dbReference>
<reference evidence="2 3" key="1">
    <citation type="submission" date="2022-04" db="EMBL/GenBank/DDBJ databases">
        <authorList>
            <person name="Grouzdev D.S."/>
            <person name="Pantiukh K.S."/>
            <person name="Krutkina M.S."/>
        </authorList>
    </citation>
    <scope>NUCLEOTIDE SEQUENCE [LARGE SCALE GENOMIC DNA]</scope>
    <source>
        <strain evidence="2 3">6x-1</strain>
    </source>
</reference>
<protein>
    <submittedName>
        <fullName evidence="2">DUF1127 domain-containing protein</fullName>
    </submittedName>
</protein>
<dbReference type="InterPro" id="IPR009506">
    <property type="entry name" value="YjiS-like"/>
</dbReference>
<evidence type="ECO:0000313" key="2">
    <source>
        <dbReference type="EMBL" id="MCK0195570.1"/>
    </source>
</evidence>
<feature type="domain" description="YjiS-like" evidence="1">
    <location>
        <begin position="8"/>
        <end position="42"/>
    </location>
</feature>
<evidence type="ECO:0000259" key="1">
    <source>
        <dbReference type="Pfam" id="PF06568"/>
    </source>
</evidence>
<dbReference type="EMBL" id="JALKCH010000001">
    <property type="protein sequence ID" value="MCK0195570.1"/>
    <property type="molecule type" value="Genomic_DNA"/>
</dbReference>
<accession>A0ABT0D6J6</accession>
<comment type="caution">
    <text evidence="2">The sequence shown here is derived from an EMBL/GenBank/DDBJ whole genome shotgun (WGS) entry which is preliminary data.</text>
</comment>
<sequence>MLLWGLVAKQIRRYQAYRRTIAELSQLDDRTLADINVSRGEITRVARRAAAMA</sequence>
<gene>
    <name evidence="2" type="ORF">MWN34_01440</name>
</gene>
<dbReference type="Proteomes" id="UP001203284">
    <property type="component" value="Unassembled WGS sequence"/>
</dbReference>
<evidence type="ECO:0000313" key="3">
    <source>
        <dbReference type="Proteomes" id="UP001203284"/>
    </source>
</evidence>
<name>A0ABT0D6J6_9HYPH</name>
<dbReference type="Pfam" id="PF06568">
    <property type="entry name" value="YjiS-like"/>
    <property type="match status" value="1"/>
</dbReference>
<keyword evidence="3" id="KW-1185">Reference proteome</keyword>
<proteinExistence type="predicted"/>